<protein>
    <submittedName>
        <fullName evidence="3">Endo alpha-1,4 polygalactosaminidase</fullName>
    </submittedName>
</protein>
<feature type="chain" id="PRO_5045450315" evidence="1">
    <location>
        <begin position="25"/>
        <end position="274"/>
    </location>
</feature>
<evidence type="ECO:0000313" key="4">
    <source>
        <dbReference type="Proteomes" id="UP001183202"/>
    </source>
</evidence>
<dbReference type="PANTHER" id="PTHR35273">
    <property type="entry name" value="ALPHA-1,4 POLYGALACTOSAMINIDASE, PUTATIVE (AFU_ORTHOLOGUE AFUA_3G07890)-RELATED"/>
    <property type="match status" value="1"/>
</dbReference>
<dbReference type="InterPro" id="IPR013785">
    <property type="entry name" value="Aldolase_TIM"/>
</dbReference>
<dbReference type="Gene3D" id="3.20.20.70">
    <property type="entry name" value="Aldolase class I"/>
    <property type="match status" value="1"/>
</dbReference>
<dbReference type="InterPro" id="IPR017853">
    <property type="entry name" value="GH"/>
</dbReference>
<reference evidence="4" key="1">
    <citation type="submission" date="2023-07" db="EMBL/GenBank/DDBJ databases">
        <title>30 novel species of actinomycetes from the DSMZ collection.</title>
        <authorList>
            <person name="Nouioui I."/>
        </authorList>
    </citation>
    <scope>NUCLEOTIDE SEQUENCE [LARGE SCALE GENOMIC DNA]</scope>
    <source>
        <strain evidence="4">DSM 45834</strain>
    </source>
</reference>
<dbReference type="SUPFAM" id="SSF51445">
    <property type="entry name" value="(Trans)glycosidases"/>
    <property type="match status" value="1"/>
</dbReference>
<proteinExistence type="predicted"/>
<comment type="caution">
    <text evidence="3">The sequence shown here is derived from an EMBL/GenBank/DDBJ whole genome shotgun (WGS) entry which is preliminary data.</text>
</comment>
<keyword evidence="1" id="KW-0732">Signal</keyword>
<dbReference type="RefSeq" id="WP_311555819.1">
    <property type="nucleotide sequence ID" value="NZ_JAVREJ010000005.1"/>
</dbReference>
<evidence type="ECO:0000313" key="3">
    <source>
        <dbReference type="EMBL" id="MDT0349784.1"/>
    </source>
</evidence>
<evidence type="ECO:0000259" key="2">
    <source>
        <dbReference type="Pfam" id="PF03537"/>
    </source>
</evidence>
<feature type="signal peptide" evidence="1">
    <location>
        <begin position="1"/>
        <end position="24"/>
    </location>
</feature>
<dbReference type="PROSITE" id="PS51257">
    <property type="entry name" value="PROKAR_LIPOPROTEIN"/>
    <property type="match status" value="1"/>
</dbReference>
<dbReference type="PANTHER" id="PTHR35273:SF2">
    <property type="entry name" value="ALPHA-GALACTOSIDASE"/>
    <property type="match status" value="1"/>
</dbReference>
<gene>
    <name evidence="3" type="ORF">RM445_09655</name>
</gene>
<dbReference type="Pfam" id="PF03537">
    <property type="entry name" value="Glyco_hydro_114"/>
    <property type="match status" value="1"/>
</dbReference>
<organism evidence="3 4">
    <name type="scientific">Pseudonocardia charpentierae</name>
    <dbReference type="NCBI Taxonomy" id="3075545"/>
    <lineage>
        <taxon>Bacteria</taxon>
        <taxon>Bacillati</taxon>
        <taxon>Actinomycetota</taxon>
        <taxon>Actinomycetes</taxon>
        <taxon>Pseudonocardiales</taxon>
        <taxon>Pseudonocardiaceae</taxon>
        <taxon>Pseudonocardia</taxon>
    </lineage>
</organism>
<evidence type="ECO:0000256" key="1">
    <source>
        <dbReference type="SAM" id="SignalP"/>
    </source>
</evidence>
<keyword evidence="4" id="KW-1185">Reference proteome</keyword>
<dbReference type="EMBL" id="JAVREJ010000005">
    <property type="protein sequence ID" value="MDT0349784.1"/>
    <property type="molecule type" value="Genomic_DNA"/>
</dbReference>
<accession>A0ABU2N913</accession>
<sequence length="274" mass="29965">MNGRRPRSWLVVACCCLLALVSCDQEGVAGTPARPQATASAPTVPWQYQLQGPVDAGVDAGTFVVDGFDVDEATVADLHRRGRTVVCYVNAGAVENWRPDAARFPAEVVGTELDGWKGERWLDVRRLDVVVPILAERFDMCRRKGFDGVEADNVDGYTQDSGFPLTADDQLRFNRAVAALAHERSMTIGLKNDLDQVAALVGDFDFAVNESCVEYRECEALTPFTAQGKPVLHVEYDLATNAFCPVTERLGFRSIRKPLDLDATVQPCPVGSRS</sequence>
<dbReference type="InterPro" id="IPR004352">
    <property type="entry name" value="GH114_TIM-barrel"/>
</dbReference>
<feature type="domain" description="Glycoside-hydrolase family GH114 TIM-barrel" evidence="2">
    <location>
        <begin position="46"/>
        <end position="263"/>
    </location>
</feature>
<name>A0ABU2N913_9PSEU</name>
<dbReference type="Proteomes" id="UP001183202">
    <property type="component" value="Unassembled WGS sequence"/>
</dbReference>